<dbReference type="EMBL" id="QMNG01000069">
    <property type="protein sequence ID" value="RLC36275.1"/>
    <property type="molecule type" value="Genomic_DNA"/>
</dbReference>
<evidence type="ECO:0000313" key="1">
    <source>
        <dbReference type="EMBL" id="RLC36275.1"/>
    </source>
</evidence>
<dbReference type="AlphaFoldDB" id="A0A420ZBH2"/>
<organism evidence="1 2">
    <name type="scientific">candidate division Kazan bacterium</name>
    <dbReference type="NCBI Taxonomy" id="2202143"/>
    <lineage>
        <taxon>Bacteria</taxon>
        <taxon>Bacteria division Kazan-3B-28</taxon>
    </lineage>
</organism>
<accession>A0A420ZBH2</accession>
<comment type="caution">
    <text evidence="1">The sequence shown here is derived from an EMBL/GenBank/DDBJ whole genome shotgun (WGS) entry which is preliminary data.</text>
</comment>
<proteinExistence type="predicted"/>
<gene>
    <name evidence="1" type="ORF">DRH29_04870</name>
</gene>
<evidence type="ECO:0000313" key="2">
    <source>
        <dbReference type="Proteomes" id="UP000281261"/>
    </source>
</evidence>
<sequence length="60" mass="6825">MPKFFGFFFDKANRPIGTAVKLENGNYALFDKQGEKIAEVDPKTTIKQAIRIILNSELSY</sequence>
<reference evidence="1 2" key="1">
    <citation type="submission" date="2018-06" db="EMBL/GenBank/DDBJ databases">
        <title>Extensive metabolic versatility and redundancy in microbially diverse, dynamic hydrothermal sediments.</title>
        <authorList>
            <person name="Dombrowski N."/>
            <person name="Teske A."/>
            <person name="Baker B.J."/>
        </authorList>
    </citation>
    <scope>NUCLEOTIDE SEQUENCE [LARGE SCALE GENOMIC DNA]</scope>
    <source>
        <strain evidence="1">B79_G16</strain>
    </source>
</reference>
<name>A0A420ZBH2_UNCK3</name>
<dbReference type="Proteomes" id="UP000281261">
    <property type="component" value="Unassembled WGS sequence"/>
</dbReference>
<protein>
    <submittedName>
        <fullName evidence="1">Uncharacterized protein</fullName>
    </submittedName>
</protein>